<name>A0AAE3IKS9_9FIRM</name>
<sequence>MRARLPDGSVIISGFLAKDAEYKQVGGNNSSLTKFAVKVGERQPKVQGERGEAVWVNCQCWHSVARATKALKKFDVVFCVGKVEKKPYTSKDGEEKVDVHLVCEAVFVQPTAEAAPPQELGGDLSDFEEVLNDEGTPF</sequence>
<dbReference type="CDD" id="cd04496">
    <property type="entry name" value="SSB_OBF"/>
    <property type="match status" value="1"/>
</dbReference>
<organism evidence="3 4">
    <name type="scientific">Hominimerdicola aceti</name>
    <dbReference type="NCBI Taxonomy" id="2981726"/>
    <lineage>
        <taxon>Bacteria</taxon>
        <taxon>Bacillati</taxon>
        <taxon>Bacillota</taxon>
        <taxon>Clostridia</taxon>
        <taxon>Eubacteriales</taxon>
        <taxon>Oscillospiraceae</taxon>
        <taxon>Hominimerdicola</taxon>
    </lineage>
</organism>
<dbReference type="AlphaFoldDB" id="A0AAE3IKS9"/>
<dbReference type="Pfam" id="PF00436">
    <property type="entry name" value="SSB"/>
    <property type="match status" value="1"/>
</dbReference>
<proteinExistence type="predicted"/>
<accession>A0AAE3IKS9</accession>
<dbReference type="SUPFAM" id="SSF50249">
    <property type="entry name" value="Nucleic acid-binding proteins"/>
    <property type="match status" value="1"/>
</dbReference>
<dbReference type="PROSITE" id="PS50935">
    <property type="entry name" value="SSB"/>
    <property type="match status" value="1"/>
</dbReference>
<reference evidence="3 4" key="1">
    <citation type="journal article" date="2021" name="ISME Commun">
        <title>Automated analysis of genomic sequences facilitates high-throughput and comprehensive description of bacteria.</title>
        <authorList>
            <person name="Hitch T.C.A."/>
        </authorList>
    </citation>
    <scope>NUCLEOTIDE SEQUENCE [LARGE SCALE GENOMIC DNA]</scope>
    <source>
        <strain evidence="3 4">Sanger_31</strain>
    </source>
</reference>
<keyword evidence="4" id="KW-1185">Reference proteome</keyword>
<dbReference type="RefSeq" id="WP_267302020.1">
    <property type="nucleotide sequence ID" value="NZ_JAOQJZ010000021.1"/>
</dbReference>
<dbReference type="InterPro" id="IPR012340">
    <property type="entry name" value="NA-bd_OB-fold"/>
</dbReference>
<dbReference type="Proteomes" id="UP001208131">
    <property type="component" value="Unassembled WGS sequence"/>
</dbReference>
<dbReference type="GO" id="GO:0003697">
    <property type="term" value="F:single-stranded DNA binding"/>
    <property type="evidence" value="ECO:0007669"/>
    <property type="project" value="InterPro"/>
</dbReference>
<dbReference type="Gene3D" id="2.40.50.140">
    <property type="entry name" value="Nucleic acid-binding proteins"/>
    <property type="match status" value="1"/>
</dbReference>
<evidence type="ECO:0000256" key="1">
    <source>
        <dbReference type="ARBA" id="ARBA00023125"/>
    </source>
</evidence>
<evidence type="ECO:0000313" key="3">
    <source>
        <dbReference type="EMBL" id="MCU6706986.1"/>
    </source>
</evidence>
<keyword evidence="1 2" id="KW-0238">DNA-binding</keyword>
<dbReference type="EMBL" id="JAOQJZ010000021">
    <property type="protein sequence ID" value="MCU6706986.1"/>
    <property type="molecule type" value="Genomic_DNA"/>
</dbReference>
<dbReference type="InterPro" id="IPR000424">
    <property type="entry name" value="Primosome_PriB/ssb"/>
</dbReference>
<evidence type="ECO:0000256" key="2">
    <source>
        <dbReference type="PROSITE-ProRule" id="PRU00252"/>
    </source>
</evidence>
<gene>
    <name evidence="3" type="ORF">OCV57_13805</name>
</gene>
<evidence type="ECO:0000313" key="4">
    <source>
        <dbReference type="Proteomes" id="UP001208131"/>
    </source>
</evidence>
<comment type="caution">
    <text evidence="3">The sequence shown here is derived from an EMBL/GenBank/DDBJ whole genome shotgun (WGS) entry which is preliminary data.</text>
</comment>
<protein>
    <submittedName>
        <fullName evidence="3">Single-stranded DNA-binding protein</fullName>
    </submittedName>
</protein>